<dbReference type="EC" id="3.6.1.15" evidence="6"/>
<dbReference type="Proteomes" id="UP000276133">
    <property type="component" value="Unassembled WGS sequence"/>
</dbReference>
<protein>
    <submittedName>
        <fullName evidence="6">Kinesin KIF28P</fullName>
        <ecNumber evidence="6">3.6.1.15</ecNumber>
    </submittedName>
</protein>
<dbReference type="AlphaFoldDB" id="A0A3M7S0I6"/>
<evidence type="ECO:0000259" key="5">
    <source>
        <dbReference type="Pfam" id="PF00498"/>
    </source>
</evidence>
<evidence type="ECO:0000256" key="1">
    <source>
        <dbReference type="ARBA" id="ARBA00022741"/>
    </source>
</evidence>
<dbReference type="Pfam" id="PF00498">
    <property type="entry name" value="FHA"/>
    <property type="match status" value="1"/>
</dbReference>
<dbReference type="PANTHER" id="PTHR47117">
    <property type="entry name" value="STAR-RELATED LIPID TRANSFER PROTEIN 9"/>
    <property type="match status" value="1"/>
</dbReference>
<keyword evidence="4" id="KW-0175">Coiled coil</keyword>
<dbReference type="EMBL" id="REGN01002266">
    <property type="protein sequence ID" value="RNA29179.1"/>
    <property type="molecule type" value="Genomic_DNA"/>
</dbReference>
<reference evidence="6 7" key="1">
    <citation type="journal article" date="2018" name="Sci. Rep.">
        <title>Genomic signatures of local adaptation to the degree of environmental predictability in rotifers.</title>
        <authorList>
            <person name="Franch-Gras L."/>
            <person name="Hahn C."/>
            <person name="Garcia-Roger E.M."/>
            <person name="Carmona M.J."/>
            <person name="Serra M."/>
            <person name="Gomez A."/>
        </authorList>
    </citation>
    <scope>NUCLEOTIDE SEQUENCE [LARGE SCALE GENOMIC DNA]</scope>
    <source>
        <strain evidence="6">HYR1</strain>
    </source>
</reference>
<dbReference type="GO" id="GO:0017111">
    <property type="term" value="F:ribonucleoside triphosphate phosphatase activity"/>
    <property type="evidence" value="ECO:0007669"/>
    <property type="project" value="UniProtKB-EC"/>
</dbReference>
<name>A0A3M7S0I6_BRAPC</name>
<keyword evidence="2" id="KW-0067">ATP-binding</keyword>
<evidence type="ECO:0000256" key="4">
    <source>
        <dbReference type="SAM" id="Coils"/>
    </source>
</evidence>
<keyword evidence="7" id="KW-1185">Reference proteome</keyword>
<dbReference type="GO" id="GO:0005524">
    <property type="term" value="F:ATP binding"/>
    <property type="evidence" value="ECO:0007669"/>
    <property type="project" value="UniProtKB-KW"/>
</dbReference>
<sequence>MIRDLKEENARLKKLLEGGNIDPALLKGGGDDDDDADEEALRKQLEENDKNMEEMQKTYEQKLAEAKALAGNSDRIAIFEKAKKTPHLTNINMDPSLSGSIKILLEGDGQKKIGLSDQCDISLKGIGILDEHGTITRAANKFVIERLNDSKILRNGILLSSPSELTHLDRLVFGTSQYYLFVDPAKATAKDPVFTFETAQDEIGRGSGIISKDNNSHLTKEQLQCQAELIDLLPQIEEANAISIALDKKVVFTAIPVSASARGEYDGKVKAYVSVKNFATGLEWLWNKEKFLNRKADMTELYLDFKDDGVINREKFKSYDPFFESPDTPTQIGTAMIFPKTLPYMLPNKTDAKILDLRSNEAGTVQIEILPCNASGKPFTEKEYEEAGSNLIADPKTDLINKPISFLIKIGVANIYNPIYEDIYCSFQIYKEPTLIKTNTIKGTNKPDFKFSKNFTFIATEEILNFLLNKCFYIQIFGEQKHPSPEQYNSKITTKEYFEREKLNSQNNMIGKVSNNIDPESEKLKDELKLSKTKISRLENTVVNLNKILEISGGLPIGANYLQRILYCSNDQDAKKIFDDYSKSKEKFSEYYDNKDGVVVSINGQEFDFGNGKNGKTAVCSIL</sequence>
<dbReference type="STRING" id="10195.A0A3M7S0I6"/>
<keyword evidence="3" id="KW-0505">Motor protein</keyword>
<dbReference type="OrthoDB" id="3176171at2759"/>
<dbReference type="SUPFAM" id="SSF49562">
    <property type="entry name" value="C2 domain (Calcium/lipid-binding domain, CaLB)"/>
    <property type="match status" value="1"/>
</dbReference>
<proteinExistence type="predicted"/>
<evidence type="ECO:0000256" key="2">
    <source>
        <dbReference type="ARBA" id="ARBA00022840"/>
    </source>
</evidence>
<feature type="domain" description="FHA" evidence="5">
    <location>
        <begin position="112"/>
        <end position="174"/>
    </location>
</feature>
<organism evidence="6 7">
    <name type="scientific">Brachionus plicatilis</name>
    <name type="common">Marine rotifer</name>
    <name type="synonym">Brachionus muelleri</name>
    <dbReference type="NCBI Taxonomy" id="10195"/>
    <lineage>
        <taxon>Eukaryota</taxon>
        <taxon>Metazoa</taxon>
        <taxon>Spiralia</taxon>
        <taxon>Gnathifera</taxon>
        <taxon>Rotifera</taxon>
        <taxon>Eurotatoria</taxon>
        <taxon>Monogononta</taxon>
        <taxon>Pseudotrocha</taxon>
        <taxon>Ploima</taxon>
        <taxon>Brachionidae</taxon>
        <taxon>Brachionus</taxon>
    </lineage>
</organism>
<accession>A0A3M7S0I6</accession>
<dbReference type="SUPFAM" id="SSF49879">
    <property type="entry name" value="SMAD/FHA domain"/>
    <property type="match status" value="1"/>
</dbReference>
<evidence type="ECO:0000313" key="6">
    <source>
        <dbReference type="EMBL" id="RNA29179.1"/>
    </source>
</evidence>
<keyword evidence="1" id="KW-0547">Nucleotide-binding</keyword>
<feature type="coiled-coil region" evidence="4">
    <location>
        <begin position="2"/>
        <end position="72"/>
    </location>
</feature>
<keyword evidence="6" id="KW-0378">Hydrolase</keyword>
<dbReference type="InterPro" id="IPR035892">
    <property type="entry name" value="C2_domain_sf"/>
</dbReference>
<dbReference type="Gene3D" id="2.60.200.20">
    <property type="match status" value="1"/>
</dbReference>
<evidence type="ECO:0000256" key="3">
    <source>
        <dbReference type="ARBA" id="ARBA00023175"/>
    </source>
</evidence>
<dbReference type="InterPro" id="IPR008984">
    <property type="entry name" value="SMAD_FHA_dom_sf"/>
</dbReference>
<comment type="caution">
    <text evidence="6">The sequence shown here is derived from an EMBL/GenBank/DDBJ whole genome shotgun (WGS) entry which is preliminary data.</text>
</comment>
<evidence type="ECO:0000313" key="7">
    <source>
        <dbReference type="Proteomes" id="UP000276133"/>
    </source>
</evidence>
<dbReference type="InterPro" id="IPR000253">
    <property type="entry name" value="FHA_dom"/>
</dbReference>
<gene>
    <name evidence="6" type="ORF">BpHYR1_037521</name>
</gene>